<dbReference type="GO" id="GO:0005524">
    <property type="term" value="F:ATP binding"/>
    <property type="evidence" value="ECO:0007669"/>
    <property type="project" value="InterPro"/>
</dbReference>
<gene>
    <name evidence="2" type="ORF">IPJ38_05025</name>
</gene>
<accession>A0A935MYF0</accession>
<dbReference type="InterPro" id="IPR003439">
    <property type="entry name" value="ABC_transporter-like_ATP-bd"/>
</dbReference>
<dbReference type="AlphaFoldDB" id="A0A935MYF0"/>
<evidence type="ECO:0000259" key="1">
    <source>
        <dbReference type="Pfam" id="PF00005"/>
    </source>
</evidence>
<evidence type="ECO:0000313" key="2">
    <source>
        <dbReference type="EMBL" id="MBK7414561.1"/>
    </source>
</evidence>
<dbReference type="Pfam" id="PF00005">
    <property type="entry name" value="ABC_tran"/>
    <property type="match status" value="1"/>
</dbReference>
<proteinExistence type="predicted"/>
<evidence type="ECO:0000313" key="3">
    <source>
        <dbReference type="Proteomes" id="UP000739411"/>
    </source>
</evidence>
<dbReference type="SUPFAM" id="SSF52540">
    <property type="entry name" value="P-loop containing nucleoside triphosphate hydrolases"/>
    <property type="match status" value="1"/>
</dbReference>
<feature type="domain" description="ABC transporter" evidence="1">
    <location>
        <begin position="4"/>
        <end position="39"/>
    </location>
</feature>
<organism evidence="2 3">
    <name type="scientific">Candidatus Dechloromonas phosphorivorans</name>
    <dbReference type="NCBI Taxonomy" id="2899244"/>
    <lineage>
        <taxon>Bacteria</taxon>
        <taxon>Pseudomonadati</taxon>
        <taxon>Pseudomonadota</taxon>
        <taxon>Betaproteobacteria</taxon>
        <taxon>Rhodocyclales</taxon>
        <taxon>Azonexaceae</taxon>
        <taxon>Dechloromonas</taxon>
    </lineage>
</organism>
<sequence length="55" mass="5907">MNMLEKRPVLALAGNTSDGQQQRVAIARALAVNTSLLLAERCDKTIQIINGKLTG</sequence>
<comment type="caution">
    <text evidence="2">The sequence shown here is derived from an EMBL/GenBank/DDBJ whole genome shotgun (WGS) entry which is preliminary data.</text>
</comment>
<dbReference type="GO" id="GO:0016887">
    <property type="term" value="F:ATP hydrolysis activity"/>
    <property type="evidence" value="ECO:0007669"/>
    <property type="project" value="InterPro"/>
</dbReference>
<protein>
    <recommendedName>
        <fullName evidence="1">ABC transporter domain-containing protein</fullName>
    </recommendedName>
</protein>
<dbReference type="EMBL" id="JADJMS010000010">
    <property type="protein sequence ID" value="MBK7414561.1"/>
    <property type="molecule type" value="Genomic_DNA"/>
</dbReference>
<dbReference type="Gene3D" id="3.40.50.300">
    <property type="entry name" value="P-loop containing nucleotide triphosphate hydrolases"/>
    <property type="match status" value="1"/>
</dbReference>
<reference evidence="2 3" key="1">
    <citation type="submission" date="2020-10" db="EMBL/GenBank/DDBJ databases">
        <title>Connecting structure to function with the recovery of over 1000 high-quality activated sludge metagenome-assembled genomes encoding full-length rRNA genes using long-read sequencing.</title>
        <authorList>
            <person name="Singleton C.M."/>
            <person name="Petriglieri F."/>
            <person name="Kristensen J.M."/>
            <person name="Kirkegaard R.H."/>
            <person name="Michaelsen T.Y."/>
            <person name="Andersen M.H."/>
            <person name="Karst S.M."/>
            <person name="Dueholm M.S."/>
            <person name="Nielsen P.H."/>
            <person name="Albertsen M."/>
        </authorList>
    </citation>
    <scope>NUCLEOTIDE SEQUENCE [LARGE SCALE GENOMIC DNA]</scope>
    <source>
        <strain evidence="2">EsbW_18-Q3-R4-48_BATAC.463</strain>
    </source>
</reference>
<dbReference type="InterPro" id="IPR027417">
    <property type="entry name" value="P-loop_NTPase"/>
</dbReference>
<dbReference type="Proteomes" id="UP000739411">
    <property type="component" value="Unassembled WGS sequence"/>
</dbReference>
<name>A0A935MYF0_9RHOO</name>